<keyword evidence="1" id="KW-0812">Transmembrane</keyword>
<evidence type="ECO:0000259" key="2">
    <source>
        <dbReference type="Pfam" id="PF09990"/>
    </source>
</evidence>
<dbReference type="InterPro" id="IPR019251">
    <property type="entry name" value="DUF2231_TM"/>
</dbReference>
<dbReference type="eggNOG" id="COG4244">
    <property type="taxonomic scope" value="Bacteria"/>
</dbReference>
<evidence type="ECO:0000313" key="4">
    <source>
        <dbReference type="Proteomes" id="UP000029391"/>
    </source>
</evidence>
<sequence length="183" mass="19843">MRGAGLMRRELRQPRSGQTAHTVASRVAVFKHPIHPMLVVFPVAFLSTPLLTDLLFLWLQQPYWAVTSYWLVVGGLAMGLFAACFGIADMFLLRSVRRHVSAWNHFIAGVMLLALAAAGVWWRHGDPLAAVWPFGLLLAAVTAGMTFVTGWLGGTLSFRHGVGVYGEGDPAEDAGDDSEPAGE</sequence>
<dbReference type="EMBL" id="AWXU01000095">
    <property type="protein sequence ID" value="KFN45304.1"/>
    <property type="molecule type" value="Genomic_DNA"/>
</dbReference>
<gene>
    <name evidence="3" type="ORF">P873_02455</name>
</gene>
<name>A0A091B351_9GAMM</name>
<feature type="domain" description="DUF2231" evidence="2">
    <location>
        <begin position="31"/>
        <end position="164"/>
    </location>
</feature>
<organism evidence="3 4">
    <name type="scientific">Arenimonas composti TR7-09 = DSM 18010</name>
    <dbReference type="NCBI Taxonomy" id="1121013"/>
    <lineage>
        <taxon>Bacteria</taxon>
        <taxon>Pseudomonadati</taxon>
        <taxon>Pseudomonadota</taxon>
        <taxon>Gammaproteobacteria</taxon>
        <taxon>Lysobacterales</taxon>
        <taxon>Lysobacteraceae</taxon>
        <taxon>Arenimonas</taxon>
    </lineage>
</organism>
<keyword evidence="1" id="KW-1133">Transmembrane helix</keyword>
<feature type="transmembrane region" description="Helical" evidence="1">
    <location>
        <begin position="105"/>
        <end position="124"/>
    </location>
</feature>
<dbReference type="Proteomes" id="UP000029391">
    <property type="component" value="Unassembled WGS sequence"/>
</dbReference>
<dbReference type="AlphaFoldDB" id="A0A091B351"/>
<accession>A0A091B351</accession>
<comment type="caution">
    <text evidence="3">The sequence shown here is derived from an EMBL/GenBank/DDBJ whole genome shotgun (WGS) entry which is preliminary data.</text>
</comment>
<keyword evidence="1" id="KW-0472">Membrane</keyword>
<evidence type="ECO:0000256" key="1">
    <source>
        <dbReference type="SAM" id="Phobius"/>
    </source>
</evidence>
<protein>
    <recommendedName>
        <fullName evidence="2">DUF2231 domain-containing protein</fullName>
    </recommendedName>
</protein>
<proteinExistence type="predicted"/>
<reference evidence="3 4" key="1">
    <citation type="submission" date="2013-09" db="EMBL/GenBank/DDBJ databases">
        <title>Genome sequencing of Arenimonas composti.</title>
        <authorList>
            <person name="Chen F."/>
            <person name="Wang G."/>
        </authorList>
    </citation>
    <scope>NUCLEOTIDE SEQUENCE [LARGE SCALE GENOMIC DNA]</scope>
    <source>
        <strain evidence="3 4">TR7-09</strain>
    </source>
</reference>
<feature type="transmembrane region" description="Helical" evidence="1">
    <location>
        <begin position="38"/>
        <end position="58"/>
    </location>
</feature>
<dbReference type="Pfam" id="PF09990">
    <property type="entry name" value="DUF2231"/>
    <property type="match status" value="1"/>
</dbReference>
<keyword evidence="4" id="KW-1185">Reference proteome</keyword>
<dbReference type="STRING" id="1121013.GCA_000426365_00646"/>
<feature type="transmembrane region" description="Helical" evidence="1">
    <location>
        <begin position="70"/>
        <end position="93"/>
    </location>
</feature>
<evidence type="ECO:0000313" key="3">
    <source>
        <dbReference type="EMBL" id="KFN45304.1"/>
    </source>
</evidence>
<feature type="transmembrane region" description="Helical" evidence="1">
    <location>
        <begin position="130"/>
        <end position="152"/>
    </location>
</feature>